<proteinExistence type="predicted"/>
<comment type="caution">
    <text evidence="1">The sequence shown here is derived from an EMBL/GenBank/DDBJ whole genome shotgun (WGS) entry which is preliminary data.</text>
</comment>
<evidence type="ECO:0000313" key="2">
    <source>
        <dbReference type="Proteomes" id="UP001234297"/>
    </source>
</evidence>
<keyword evidence="2" id="KW-1185">Reference proteome</keyword>
<dbReference type="Proteomes" id="UP001234297">
    <property type="component" value="Chromosome 5"/>
</dbReference>
<reference evidence="1 2" key="1">
    <citation type="journal article" date="2022" name="Hortic Res">
        <title>A haplotype resolved chromosomal level avocado genome allows analysis of novel avocado genes.</title>
        <authorList>
            <person name="Nath O."/>
            <person name="Fletcher S.J."/>
            <person name="Hayward A."/>
            <person name="Shaw L.M."/>
            <person name="Masouleh A.K."/>
            <person name="Furtado A."/>
            <person name="Henry R.J."/>
            <person name="Mitter N."/>
        </authorList>
    </citation>
    <scope>NUCLEOTIDE SEQUENCE [LARGE SCALE GENOMIC DNA]</scope>
    <source>
        <strain evidence="2">cv. Hass</strain>
    </source>
</reference>
<accession>A0ACC2M1L8</accession>
<sequence length="103" mass="11599">MRCSTRSDAFDFLCQRRHVAAVVFINSKNPDPVFIDTARRSLNFTWSSEGLRKKQRLETRIFNSFGVDQPGSLSTQCSLKLLSQLFSGKISRGVSLDPSWNAA</sequence>
<name>A0ACC2M1L8_PERAE</name>
<dbReference type="EMBL" id="CM056813">
    <property type="protein sequence ID" value="KAJ8639525.1"/>
    <property type="molecule type" value="Genomic_DNA"/>
</dbReference>
<organism evidence="1 2">
    <name type="scientific">Persea americana</name>
    <name type="common">Avocado</name>
    <dbReference type="NCBI Taxonomy" id="3435"/>
    <lineage>
        <taxon>Eukaryota</taxon>
        <taxon>Viridiplantae</taxon>
        <taxon>Streptophyta</taxon>
        <taxon>Embryophyta</taxon>
        <taxon>Tracheophyta</taxon>
        <taxon>Spermatophyta</taxon>
        <taxon>Magnoliopsida</taxon>
        <taxon>Magnoliidae</taxon>
        <taxon>Laurales</taxon>
        <taxon>Lauraceae</taxon>
        <taxon>Persea</taxon>
    </lineage>
</organism>
<gene>
    <name evidence="1" type="ORF">MRB53_016219</name>
</gene>
<protein>
    <submittedName>
        <fullName evidence="1">Uncharacterized protein</fullName>
    </submittedName>
</protein>
<evidence type="ECO:0000313" key="1">
    <source>
        <dbReference type="EMBL" id="KAJ8639525.1"/>
    </source>
</evidence>